<dbReference type="SUPFAM" id="SSF103473">
    <property type="entry name" value="MFS general substrate transporter"/>
    <property type="match status" value="1"/>
</dbReference>
<evidence type="ECO:0000256" key="4">
    <source>
        <dbReference type="ARBA" id="ARBA00022989"/>
    </source>
</evidence>
<reference evidence="9" key="1">
    <citation type="journal article" date="2019" name="Int. J. Syst. Evol. Microbiol.">
        <title>The Global Catalogue of Microorganisms (GCM) 10K type strain sequencing project: providing services to taxonomists for standard genome sequencing and annotation.</title>
        <authorList>
            <consortium name="The Broad Institute Genomics Platform"/>
            <consortium name="The Broad Institute Genome Sequencing Center for Infectious Disease"/>
            <person name="Wu L."/>
            <person name="Ma J."/>
        </authorList>
    </citation>
    <scope>NUCLEOTIDE SEQUENCE [LARGE SCALE GENOMIC DNA]</scope>
    <source>
        <strain evidence="9">CGMCC 4.7455</strain>
    </source>
</reference>
<dbReference type="Pfam" id="PF07690">
    <property type="entry name" value="MFS_1"/>
    <property type="match status" value="1"/>
</dbReference>
<feature type="transmembrane region" description="Helical" evidence="7">
    <location>
        <begin position="189"/>
        <end position="208"/>
    </location>
</feature>
<accession>A0ABW4PIZ0</accession>
<evidence type="ECO:0000313" key="9">
    <source>
        <dbReference type="Proteomes" id="UP001597365"/>
    </source>
</evidence>
<dbReference type="EMBL" id="JBHUFU010000005">
    <property type="protein sequence ID" value="MFD1830183.1"/>
    <property type="molecule type" value="Genomic_DNA"/>
</dbReference>
<name>A0ABW4PIZ0_9ACTN</name>
<keyword evidence="5 7" id="KW-0472">Membrane</keyword>
<feature type="transmembrane region" description="Helical" evidence="7">
    <location>
        <begin position="297"/>
        <end position="315"/>
    </location>
</feature>
<dbReference type="Gene3D" id="1.20.1250.20">
    <property type="entry name" value="MFS general substrate transporter like domains"/>
    <property type="match status" value="1"/>
</dbReference>
<feature type="transmembrane region" description="Helical" evidence="7">
    <location>
        <begin position="99"/>
        <end position="116"/>
    </location>
</feature>
<dbReference type="PANTHER" id="PTHR23513">
    <property type="entry name" value="INTEGRAL MEMBRANE EFFLUX PROTEIN-RELATED"/>
    <property type="match status" value="1"/>
</dbReference>
<keyword evidence="4 7" id="KW-1133">Transmembrane helix</keyword>
<evidence type="ECO:0000313" key="8">
    <source>
        <dbReference type="EMBL" id="MFD1830183.1"/>
    </source>
</evidence>
<evidence type="ECO:0000256" key="6">
    <source>
        <dbReference type="SAM" id="MobiDB-lite"/>
    </source>
</evidence>
<dbReference type="InterPro" id="IPR036259">
    <property type="entry name" value="MFS_trans_sf"/>
</dbReference>
<keyword evidence="3 7" id="KW-0812">Transmembrane</keyword>
<sequence>MSSDASDAPGPRGAAGPAARTGTGYRAVFAVREFRAVFAAHVLSLLGNVVAQLALAVLVLRETGSPLLTALAFAIGLLPYALGGTLLAPLADRFPARRTLVGCDLLCAVCVAAMAVPGVPTAALLALRALTALVAPLFTGVRAASLGEVLHGDSFVLGRSLLRLVAQSGQIAGFAAGGLLLAAVGPRTALAATAAGFAASAAVLRFGTRERRPPARERTAGGAGALPADRRVRALLGLCWVPPVFMVVPEALAAPYARQIGTGPAGTGLLLAAMPLGAVAGEAAAGALLGPAARERLVLPAAVLLPLPLVAFAWRPALVPALAALVLTGLCAVYALGLDRWYLDAVPRELRGRAMTVMSAGLMTTQGLGMAAGGAAAEWAPPHAVVAGAGLLGTVCAAAAAWFVRMCPVSRIE</sequence>
<dbReference type="Proteomes" id="UP001597365">
    <property type="component" value="Unassembled WGS sequence"/>
</dbReference>
<keyword evidence="9" id="KW-1185">Reference proteome</keyword>
<feature type="transmembrane region" description="Helical" evidence="7">
    <location>
        <begin position="36"/>
        <end position="60"/>
    </location>
</feature>
<feature type="transmembrane region" description="Helical" evidence="7">
    <location>
        <begin position="321"/>
        <end position="343"/>
    </location>
</feature>
<evidence type="ECO:0000256" key="7">
    <source>
        <dbReference type="SAM" id="Phobius"/>
    </source>
</evidence>
<proteinExistence type="predicted"/>
<evidence type="ECO:0000256" key="5">
    <source>
        <dbReference type="ARBA" id="ARBA00023136"/>
    </source>
</evidence>
<feature type="transmembrane region" description="Helical" evidence="7">
    <location>
        <begin position="235"/>
        <end position="257"/>
    </location>
</feature>
<feature type="transmembrane region" description="Helical" evidence="7">
    <location>
        <begin position="355"/>
        <end position="377"/>
    </location>
</feature>
<dbReference type="RefSeq" id="WP_380899151.1">
    <property type="nucleotide sequence ID" value="NZ_JBHUFU010000005.1"/>
</dbReference>
<feature type="transmembrane region" description="Helical" evidence="7">
    <location>
        <begin position="66"/>
        <end position="87"/>
    </location>
</feature>
<feature type="compositionally biased region" description="Low complexity" evidence="6">
    <location>
        <begin position="8"/>
        <end position="20"/>
    </location>
</feature>
<gene>
    <name evidence="8" type="ORF">ACFSJS_10955</name>
</gene>
<feature type="transmembrane region" description="Helical" evidence="7">
    <location>
        <begin position="269"/>
        <end position="290"/>
    </location>
</feature>
<keyword evidence="2" id="KW-1003">Cell membrane</keyword>
<feature type="region of interest" description="Disordered" evidence="6">
    <location>
        <begin position="1"/>
        <end position="20"/>
    </location>
</feature>
<evidence type="ECO:0000256" key="2">
    <source>
        <dbReference type="ARBA" id="ARBA00022475"/>
    </source>
</evidence>
<comment type="subcellular location">
    <subcellularLocation>
        <location evidence="1">Cell membrane</location>
        <topology evidence="1">Multi-pass membrane protein</topology>
    </subcellularLocation>
</comment>
<evidence type="ECO:0000256" key="1">
    <source>
        <dbReference type="ARBA" id="ARBA00004651"/>
    </source>
</evidence>
<feature type="transmembrane region" description="Helical" evidence="7">
    <location>
        <begin position="383"/>
        <end position="404"/>
    </location>
</feature>
<protein>
    <submittedName>
        <fullName evidence="8">MFS transporter</fullName>
    </submittedName>
</protein>
<organism evidence="8 9">
    <name type="scientific">Streptomyces desertarenae</name>
    <dbReference type="NCBI Taxonomy" id="2666184"/>
    <lineage>
        <taxon>Bacteria</taxon>
        <taxon>Bacillati</taxon>
        <taxon>Actinomycetota</taxon>
        <taxon>Actinomycetes</taxon>
        <taxon>Kitasatosporales</taxon>
        <taxon>Streptomycetaceae</taxon>
        <taxon>Streptomyces</taxon>
    </lineage>
</organism>
<comment type="caution">
    <text evidence="8">The sequence shown here is derived from an EMBL/GenBank/DDBJ whole genome shotgun (WGS) entry which is preliminary data.</text>
</comment>
<dbReference type="PANTHER" id="PTHR23513:SF11">
    <property type="entry name" value="STAPHYLOFERRIN A TRANSPORTER"/>
    <property type="match status" value="1"/>
</dbReference>
<evidence type="ECO:0000256" key="3">
    <source>
        <dbReference type="ARBA" id="ARBA00022692"/>
    </source>
</evidence>
<dbReference type="InterPro" id="IPR011701">
    <property type="entry name" value="MFS"/>
</dbReference>